<evidence type="ECO:0000256" key="9">
    <source>
        <dbReference type="ARBA" id="ARBA00023065"/>
    </source>
</evidence>
<comment type="similarity">
    <text evidence="12">Belongs to the pannexin family.</text>
</comment>
<comment type="function">
    <text evidence="12">Structural component of the gap junctions.</text>
</comment>
<evidence type="ECO:0000256" key="2">
    <source>
        <dbReference type="ARBA" id="ARBA00004651"/>
    </source>
</evidence>
<dbReference type="GO" id="GO:0005886">
    <property type="term" value="C:plasma membrane"/>
    <property type="evidence" value="ECO:0007669"/>
    <property type="project" value="UniProtKB-SubCell"/>
</dbReference>
<proteinExistence type="inferred from homology"/>
<evidence type="ECO:0000256" key="3">
    <source>
        <dbReference type="ARBA" id="ARBA00022448"/>
    </source>
</evidence>
<evidence type="ECO:0000313" key="14">
    <source>
        <dbReference type="WBParaSite" id="ACRNAN_scaffold411.g14980.t1"/>
    </source>
</evidence>
<organism evidence="13 14">
    <name type="scientific">Acrobeloides nanus</name>
    <dbReference type="NCBI Taxonomy" id="290746"/>
    <lineage>
        <taxon>Eukaryota</taxon>
        <taxon>Metazoa</taxon>
        <taxon>Ecdysozoa</taxon>
        <taxon>Nematoda</taxon>
        <taxon>Chromadorea</taxon>
        <taxon>Rhabditida</taxon>
        <taxon>Tylenchina</taxon>
        <taxon>Cephalobomorpha</taxon>
        <taxon>Cephaloboidea</taxon>
        <taxon>Cephalobidae</taxon>
        <taxon>Acrobeloides</taxon>
    </lineage>
</organism>
<keyword evidence="4" id="KW-1003">Cell membrane</keyword>
<evidence type="ECO:0000256" key="10">
    <source>
        <dbReference type="ARBA" id="ARBA00023136"/>
    </source>
</evidence>
<evidence type="ECO:0000256" key="6">
    <source>
        <dbReference type="ARBA" id="ARBA00022868"/>
    </source>
</evidence>
<keyword evidence="3 12" id="KW-0813">Transport</keyword>
<reference evidence="14" key="1">
    <citation type="submission" date="2022-11" db="UniProtKB">
        <authorList>
            <consortium name="WormBaseParasite"/>
        </authorList>
    </citation>
    <scope>IDENTIFICATION</scope>
</reference>
<dbReference type="GO" id="GO:0005921">
    <property type="term" value="C:gap junction"/>
    <property type="evidence" value="ECO:0007669"/>
    <property type="project" value="UniProtKB-SubCell"/>
</dbReference>
<evidence type="ECO:0000256" key="8">
    <source>
        <dbReference type="ARBA" id="ARBA00022989"/>
    </source>
</evidence>
<gene>
    <name evidence="12" type="primary">inx</name>
</gene>
<dbReference type="Proteomes" id="UP000887540">
    <property type="component" value="Unplaced"/>
</dbReference>
<keyword evidence="9 12" id="KW-0406">Ion transport</keyword>
<sequence>MFLATLFNSKSIFDRTARLNFVVTPVLLLIFAVIVFSKLYVGNPIECMTPNQFTDDKKQYAEGICLLSTYVIPLEHIPSEIGDHQSLEISYLRWIPFILALQALMFYAPKLLWDSWHCQSGIDINSIMYDIQRICALTYEERQNEILTLVSHIKNHLLHARRRILSICYILTKTLSLINLLVQFLLINYYFGLWKISWEDIDGYGLQAFPKISFCDLQWRNLGQINRFTIQCFLSVNTFNEFIYVTLWFWILFLTIITLINFIYELIILFNQKMQDKMLRHHLKREKQQNPEFSNNFEVVFNRVFTNGISSDIILFIRFIERYSGTIMADDFCAQLLAQHTQNDYVENVPTNPSAYKLLSTKESDRTHD</sequence>
<feature type="transmembrane region" description="Helical" evidence="12">
    <location>
        <begin position="247"/>
        <end position="270"/>
    </location>
</feature>
<dbReference type="GO" id="GO:0005243">
    <property type="term" value="F:gap junction channel activity"/>
    <property type="evidence" value="ECO:0007669"/>
    <property type="project" value="TreeGrafter"/>
</dbReference>
<comment type="caution">
    <text evidence="12">Lacks conserved residue(s) required for the propagation of feature annotation.</text>
</comment>
<evidence type="ECO:0000256" key="11">
    <source>
        <dbReference type="ARBA" id="ARBA00023303"/>
    </source>
</evidence>
<dbReference type="AlphaFoldDB" id="A0A914DW88"/>
<evidence type="ECO:0000256" key="12">
    <source>
        <dbReference type="RuleBase" id="RU010713"/>
    </source>
</evidence>
<feature type="transmembrane region" description="Helical" evidence="12">
    <location>
        <begin position="164"/>
        <end position="191"/>
    </location>
</feature>
<keyword evidence="11 12" id="KW-0407">Ion channel</keyword>
<feature type="transmembrane region" description="Helical" evidence="12">
    <location>
        <begin position="21"/>
        <end position="41"/>
    </location>
</feature>
<evidence type="ECO:0000313" key="13">
    <source>
        <dbReference type="Proteomes" id="UP000887540"/>
    </source>
</evidence>
<keyword evidence="13" id="KW-1185">Reference proteome</keyword>
<dbReference type="PROSITE" id="PS51013">
    <property type="entry name" value="PANNEXIN"/>
    <property type="match status" value="1"/>
</dbReference>
<keyword evidence="10 12" id="KW-0472">Membrane</keyword>
<evidence type="ECO:0000256" key="5">
    <source>
        <dbReference type="ARBA" id="ARBA00022692"/>
    </source>
</evidence>
<comment type="subcellular location">
    <subcellularLocation>
        <location evidence="1">Cell junction</location>
        <location evidence="1">Gap junction</location>
    </subcellularLocation>
    <subcellularLocation>
        <location evidence="2 12">Cell membrane</location>
        <topology evidence="2 12">Multi-pass membrane protein</topology>
    </subcellularLocation>
</comment>
<keyword evidence="8 12" id="KW-1133">Transmembrane helix</keyword>
<dbReference type="InterPro" id="IPR000990">
    <property type="entry name" value="Innexin"/>
</dbReference>
<dbReference type="PANTHER" id="PTHR11893">
    <property type="entry name" value="INNEXIN"/>
    <property type="match status" value="1"/>
</dbReference>
<dbReference type="WBParaSite" id="ACRNAN_scaffold411.g14980.t1">
    <property type="protein sequence ID" value="ACRNAN_scaffold411.g14980.t1"/>
    <property type="gene ID" value="ACRNAN_scaffold411.g14980"/>
</dbReference>
<evidence type="ECO:0000256" key="1">
    <source>
        <dbReference type="ARBA" id="ARBA00004610"/>
    </source>
</evidence>
<dbReference type="PANTHER" id="PTHR11893:SF20">
    <property type="entry name" value="INNEXIN-3"/>
    <property type="match status" value="1"/>
</dbReference>
<dbReference type="GO" id="GO:0034220">
    <property type="term" value="P:monoatomic ion transmembrane transport"/>
    <property type="evidence" value="ECO:0007669"/>
    <property type="project" value="UniProtKB-KW"/>
</dbReference>
<evidence type="ECO:0000256" key="4">
    <source>
        <dbReference type="ARBA" id="ARBA00022475"/>
    </source>
</evidence>
<dbReference type="Pfam" id="PF00876">
    <property type="entry name" value="Innexin"/>
    <property type="match status" value="1"/>
</dbReference>
<keyword evidence="6" id="KW-0303">Gap junction</keyword>
<keyword evidence="5 12" id="KW-0812">Transmembrane</keyword>
<protein>
    <recommendedName>
        <fullName evidence="12">Innexin</fullName>
    </recommendedName>
</protein>
<dbReference type="PRINTS" id="PR01262">
    <property type="entry name" value="INNEXIN"/>
</dbReference>
<keyword evidence="7" id="KW-0965">Cell junction</keyword>
<accession>A0A914DW88</accession>
<evidence type="ECO:0000256" key="7">
    <source>
        <dbReference type="ARBA" id="ARBA00022949"/>
    </source>
</evidence>
<name>A0A914DW88_9BILA</name>